<comment type="caution">
    <text evidence="2">The sequence shown here is derived from an EMBL/GenBank/DDBJ whole genome shotgun (WGS) entry which is preliminary data.</text>
</comment>
<gene>
    <name evidence="2" type="ORF">BOO71_0005527</name>
</gene>
<dbReference type="STRING" id="249408.BOO71_0005527"/>
<name>A0A1U7NZW3_9DEIO</name>
<evidence type="ECO:0000313" key="2">
    <source>
        <dbReference type="EMBL" id="OLV18462.1"/>
    </source>
</evidence>
<dbReference type="Proteomes" id="UP000186607">
    <property type="component" value="Unassembled WGS sequence"/>
</dbReference>
<dbReference type="AlphaFoldDB" id="A0A1U7NZW3"/>
<dbReference type="EMBL" id="MSTI01000066">
    <property type="protein sequence ID" value="OLV18462.1"/>
    <property type="molecule type" value="Genomic_DNA"/>
</dbReference>
<reference evidence="2 3" key="1">
    <citation type="submission" date="2017-01" db="EMBL/GenBank/DDBJ databases">
        <title>Genome Analysis of Deinococcus marmoris KOPRI26562.</title>
        <authorList>
            <person name="Kim J.H."/>
            <person name="Oh H.-M."/>
        </authorList>
    </citation>
    <scope>NUCLEOTIDE SEQUENCE [LARGE SCALE GENOMIC DNA]</scope>
    <source>
        <strain evidence="2 3">KOPRI26562</strain>
    </source>
</reference>
<dbReference type="RefSeq" id="WP_075831693.1">
    <property type="nucleotide sequence ID" value="NZ_MSTI01000066.1"/>
</dbReference>
<dbReference type="OrthoDB" id="70829at2"/>
<organism evidence="2 3">
    <name type="scientific">Deinococcus marmoris</name>
    <dbReference type="NCBI Taxonomy" id="249408"/>
    <lineage>
        <taxon>Bacteria</taxon>
        <taxon>Thermotogati</taxon>
        <taxon>Deinococcota</taxon>
        <taxon>Deinococci</taxon>
        <taxon>Deinococcales</taxon>
        <taxon>Deinococcaceae</taxon>
        <taxon>Deinococcus</taxon>
    </lineage>
</organism>
<accession>A0A1U7NZW3</accession>
<feature type="transmembrane region" description="Helical" evidence="1">
    <location>
        <begin position="82"/>
        <end position="102"/>
    </location>
</feature>
<evidence type="ECO:0000256" key="1">
    <source>
        <dbReference type="SAM" id="Phobius"/>
    </source>
</evidence>
<keyword evidence="1" id="KW-0472">Membrane</keyword>
<proteinExistence type="predicted"/>
<sequence>MDLNNIFSQVWPLYAQTNFWVTLLITALVWYAVAVGLAHVLFGAGRRNAVEAARQGMGLSLLLVAVALACGVWFLFRPADLIYMVAICVTFLIVSLLLFAVFSKLGAEK</sequence>
<keyword evidence="1" id="KW-0812">Transmembrane</keyword>
<evidence type="ECO:0000313" key="3">
    <source>
        <dbReference type="Proteomes" id="UP000186607"/>
    </source>
</evidence>
<protein>
    <submittedName>
        <fullName evidence="2">Uncharacterized protein</fullName>
    </submittedName>
</protein>
<feature type="transmembrane region" description="Helical" evidence="1">
    <location>
        <begin position="20"/>
        <end position="44"/>
    </location>
</feature>
<keyword evidence="1" id="KW-1133">Transmembrane helix</keyword>
<keyword evidence="3" id="KW-1185">Reference proteome</keyword>
<feature type="transmembrane region" description="Helical" evidence="1">
    <location>
        <begin position="56"/>
        <end position="76"/>
    </location>
</feature>